<evidence type="ECO:0000313" key="3">
    <source>
        <dbReference type="Proteomes" id="UP000236454"/>
    </source>
</evidence>
<dbReference type="OrthoDB" id="9811006at2"/>
<dbReference type="PANTHER" id="PTHR34406:SF1">
    <property type="entry name" value="PROTEIN YCEI"/>
    <property type="match status" value="1"/>
</dbReference>
<name>A0A1I6XF49_9FLAO</name>
<sequence>METMTKTVWAVDPTHTDVIFKVKHMMISTVTGHFSSFSGSVHANEEDFSDMELKAEIDIDSIHTKNADRDAHLKSEDFFNAEQYPKMTFVSKSYDGENLVGDLTIRDVTKEVTLNIEHNGTAVDPYGQTKAGFEITGEINRKEFGLSWNAVTEAGNVVVSDKIKLNIEAQFVKQA</sequence>
<evidence type="ECO:0000313" key="2">
    <source>
        <dbReference type="EMBL" id="SFT36733.1"/>
    </source>
</evidence>
<dbReference type="STRING" id="477690.SAMN05216474_0143"/>
<evidence type="ECO:0000259" key="1">
    <source>
        <dbReference type="SMART" id="SM00867"/>
    </source>
</evidence>
<dbReference type="AlphaFoldDB" id="A0A1I6XF49"/>
<feature type="domain" description="Lipid/polyisoprenoid-binding YceI-like" evidence="1">
    <location>
        <begin position="8"/>
        <end position="172"/>
    </location>
</feature>
<organism evidence="2 3">
    <name type="scientific">Lishizhenia tianjinensis</name>
    <dbReference type="NCBI Taxonomy" id="477690"/>
    <lineage>
        <taxon>Bacteria</taxon>
        <taxon>Pseudomonadati</taxon>
        <taxon>Bacteroidota</taxon>
        <taxon>Flavobacteriia</taxon>
        <taxon>Flavobacteriales</taxon>
        <taxon>Crocinitomicaceae</taxon>
        <taxon>Lishizhenia</taxon>
    </lineage>
</organism>
<dbReference type="InterPro" id="IPR007372">
    <property type="entry name" value="Lipid/polyisoprenoid-bd_YceI"/>
</dbReference>
<accession>A0A1I6XF49</accession>
<dbReference type="SUPFAM" id="SSF101874">
    <property type="entry name" value="YceI-like"/>
    <property type="match status" value="1"/>
</dbReference>
<reference evidence="2 3" key="1">
    <citation type="submission" date="2016-10" db="EMBL/GenBank/DDBJ databases">
        <authorList>
            <person name="de Groot N.N."/>
        </authorList>
    </citation>
    <scope>NUCLEOTIDE SEQUENCE [LARGE SCALE GENOMIC DNA]</scope>
    <source>
        <strain evidence="2 3">CGMCC 1.7005</strain>
    </source>
</reference>
<proteinExistence type="predicted"/>
<dbReference type="InterPro" id="IPR036761">
    <property type="entry name" value="TTHA0802/YceI-like_sf"/>
</dbReference>
<dbReference type="SMART" id="SM00867">
    <property type="entry name" value="YceI"/>
    <property type="match status" value="1"/>
</dbReference>
<gene>
    <name evidence="2" type="ORF">SAMN05216474_0143</name>
</gene>
<dbReference type="EMBL" id="FPAS01000001">
    <property type="protein sequence ID" value="SFT36733.1"/>
    <property type="molecule type" value="Genomic_DNA"/>
</dbReference>
<dbReference type="Proteomes" id="UP000236454">
    <property type="component" value="Unassembled WGS sequence"/>
</dbReference>
<dbReference type="Gene3D" id="2.40.128.110">
    <property type="entry name" value="Lipid/polyisoprenoid-binding, YceI-like"/>
    <property type="match status" value="1"/>
</dbReference>
<keyword evidence="3" id="KW-1185">Reference proteome</keyword>
<dbReference type="Pfam" id="PF04264">
    <property type="entry name" value="YceI"/>
    <property type="match status" value="1"/>
</dbReference>
<dbReference type="PANTHER" id="PTHR34406">
    <property type="entry name" value="PROTEIN YCEI"/>
    <property type="match status" value="1"/>
</dbReference>
<protein>
    <submittedName>
        <fullName evidence="2">Polyisoprenoid-binding protein YceI</fullName>
    </submittedName>
</protein>